<dbReference type="GO" id="GO:0008270">
    <property type="term" value="F:zinc ion binding"/>
    <property type="evidence" value="ECO:0007669"/>
    <property type="project" value="UniProtKB-KW"/>
</dbReference>
<proteinExistence type="predicted"/>
<keyword evidence="1" id="KW-0863">Zinc-finger</keyword>
<dbReference type="Pfam" id="PF04434">
    <property type="entry name" value="SWIM"/>
    <property type="match status" value="1"/>
</dbReference>
<evidence type="ECO:0000259" key="2">
    <source>
        <dbReference type="PROSITE" id="PS50966"/>
    </source>
</evidence>
<dbReference type="EMBL" id="BONY01000088">
    <property type="protein sequence ID" value="GIH10230.1"/>
    <property type="molecule type" value="Genomic_DNA"/>
</dbReference>
<comment type="caution">
    <text evidence="3">The sequence shown here is derived from an EMBL/GenBank/DDBJ whole genome shotgun (WGS) entry which is preliminary data.</text>
</comment>
<keyword evidence="4" id="KW-1185">Reference proteome</keyword>
<keyword evidence="1" id="KW-0479">Metal-binding</keyword>
<reference evidence="3" key="1">
    <citation type="submission" date="2021-01" db="EMBL/GenBank/DDBJ databases">
        <title>Whole genome shotgun sequence of Rhizocola hellebori NBRC 109834.</title>
        <authorList>
            <person name="Komaki H."/>
            <person name="Tamura T."/>
        </authorList>
    </citation>
    <scope>NUCLEOTIDE SEQUENCE</scope>
    <source>
        <strain evidence="3">NBRC 109834</strain>
    </source>
</reference>
<dbReference type="Proteomes" id="UP000612899">
    <property type="component" value="Unassembled WGS sequence"/>
</dbReference>
<keyword evidence="1" id="KW-0862">Zinc</keyword>
<gene>
    <name evidence="3" type="ORF">Rhe02_82970</name>
</gene>
<organism evidence="3 4">
    <name type="scientific">Rhizocola hellebori</name>
    <dbReference type="NCBI Taxonomy" id="1392758"/>
    <lineage>
        <taxon>Bacteria</taxon>
        <taxon>Bacillati</taxon>
        <taxon>Actinomycetota</taxon>
        <taxon>Actinomycetes</taxon>
        <taxon>Micromonosporales</taxon>
        <taxon>Micromonosporaceae</taxon>
        <taxon>Rhizocola</taxon>
    </lineage>
</organism>
<accession>A0A8J3QG37</accession>
<name>A0A8J3QG37_9ACTN</name>
<evidence type="ECO:0000256" key="1">
    <source>
        <dbReference type="PROSITE-ProRule" id="PRU00325"/>
    </source>
</evidence>
<dbReference type="PROSITE" id="PS50966">
    <property type="entry name" value="ZF_SWIM"/>
    <property type="match status" value="1"/>
</dbReference>
<dbReference type="InterPro" id="IPR007527">
    <property type="entry name" value="Znf_SWIM"/>
</dbReference>
<protein>
    <recommendedName>
        <fullName evidence="2">SWIM-type domain-containing protein</fullName>
    </recommendedName>
</protein>
<feature type="domain" description="SWIM-type" evidence="2">
    <location>
        <begin position="72"/>
        <end position="105"/>
    </location>
</feature>
<sequence>MVRTLSGGSGNVPRMSEPTRWTADQVLAVAPDQSSLASARKLAGSADWSSVGVAQQAPVLWGLCKGSGKSPYQTCVDLTEPAYRCSCPSRKFPCKHALALLLKWSAGAVPVDEPPAWVEEWLESRSARAAKKAEKVAAPRTEAQELAAQKRAQSRHDKVLSGVAELQQWLSDQVRNGIAGLESGGYRHFEPVAARLIDAQAPGLAGAVRRLATIPSSGAGWEERTLAEMSMLHLLAGAADRLDTLPPDLAATVRSRLGHPVTTEQVLAGAAVRDVWQVIGTRDLTEDRLVARRVYLIGRDTGREALVLSFAAPGQVLSADLVVGTCLEADLCFYPGSFSLRALVASRHGAPELMVEPEGSTSVAAALDRLSRALGADPWLMSLPLLIDGVIAPGERWHLVDPSGDALPLEPGVECWRFVAAAGGAVSKIAVEWGPAGLVPLTMFRDGEVLAA</sequence>
<evidence type="ECO:0000313" key="3">
    <source>
        <dbReference type="EMBL" id="GIH10230.1"/>
    </source>
</evidence>
<dbReference type="AlphaFoldDB" id="A0A8J3QG37"/>
<evidence type="ECO:0000313" key="4">
    <source>
        <dbReference type="Proteomes" id="UP000612899"/>
    </source>
</evidence>